<accession>A0A368ZIV1</accession>
<dbReference type="RefSeq" id="WP_147269460.1">
    <property type="nucleotide sequence ID" value="NZ_QPJO01000002.1"/>
</dbReference>
<proteinExistence type="predicted"/>
<keyword evidence="2" id="KW-1185">Reference proteome</keyword>
<dbReference type="AlphaFoldDB" id="A0A368ZIV1"/>
<sequence>MKNFTYLLVSLTFFFMACEGDQGPPGLNGLSADEYAALSFEVSPVDFQYNPDNGLQEALIALPYNLLDSDVVLVYRLEDVVTVNGEATDAWSPLPQNFFLEDADIIQYVFNHTYADVELLIDGNFELSTLDSAYTQNQVFRIVILPADLLNLNIDVSQLDAVIEAYNITDFEAL</sequence>
<gene>
    <name evidence="1" type="ORF">DFQ08_102815</name>
</gene>
<reference evidence="1 2" key="1">
    <citation type="submission" date="2018-07" db="EMBL/GenBank/DDBJ databases">
        <title>Genomic Encyclopedia of Type Strains, Phase III (KMG-III): the genomes of soil and plant-associated and newly described type strains.</title>
        <authorList>
            <person name="Whitman W."/>
        </authorList>
    </citation>
    <scope>NUCLEOTIDE SEQUENCE [LARGE SCALE GENOMIC DNA]</scope>
    <source>
        <strain evidence="1 2">CECT 7958</strain>
    </source>
</reference>
<comment type="caution">
    <text evidence="1">The sequence shown here is derived from an EMBL/GenBank/DDBJ whole genome shotgun (WGS) entry which is preliminary data.</text>
</comment>
<dbReference type="OrthoDB" id="1524444at2"/>
<protein>
    <recommendedName>
        <fullName evidence="3">Collagen-like protein</fullName>
    </recommendedName>
</protein>
<organism evidence="1 2">
    <name type="scientific">Winogradskyella arenosi</name>
    <dbReference type="NCBI Taxonomy" id="533325"/>
    <lineage>
        <taxon>Bacteria</taxon>
        <taxon>Pseudomonadati</taxon>
        <taxon>Bacteroidota</taxon>
        <taxon>Flavobacteriia</taxon>
        <taxon>Flavobacteriales</taxon>
        <taxon>Flavobacteriaceae</taxon>
        <taxon>Winogradskyella</taxon>
    </lineage>
</organism>
<evidence type="ECO:0000313" key="2">
    <source>
        <dbReference type="Proteomes" id="UP000253436"/>
    </source>
</evidence>
<dbReference type="Proteomes" id="UP000253436">
    <property type="component" value="Unassembled WGS sequence"/>
</dbReference>
<name>A0A368ZIV1_9FLAO</name>
<dbReference type="PROSITE" id="PS51257">
    <property type="entry name" value="PROKAR_LIPOPROTEIN"/>
    <property type="match status" value="1"/>
</dbReference>
<evidence type="ECO:0008006" key="3">
    <source>
        <dbReference type="Google" id="ProtNLM"/>
    </source>
</evidence>
<evidence type="ECO:0000313" key="1">
    <source>
        <dbReference type="EMBL" id="RCW92779.1"/>
    </source>
</evidence>
<dbReference type="EMBL" id="QPJO01000002">
    <property type="protein sequence ID" value="RCW92779.1"/>
    <property type="molecule type" value="Genomic_DNA"/>
</dbReference>